<dbReference type="InterPro" id="IPR025966">
    <property type="entry name" value="OppC_N"/>
</dbReference>
<evidence type="ECO:0000256" key="7">
    <source>
        <dbReference type="ARBA" id="ARBA00022989"/>
    </source>
</evidence>
<dbReference type="OrthoDB" id="9766870at2"/>
<evidence type="ECO:0000256" key="4">
    <source>
        <dbReference type="ARBA" id="ARBA00022692"/>
    </source>
</evidence>
<dbReference type="Proteomes" id="UP000187059">
    <property type="component" value="Plasmid pPABY2"/>
</dbReference>
<feature type="transmembrane region" description="Helical" evidence="9">
    <location>
        <begin position="79"/>
        <end position="105"/>
    </location>
</feature>
<dbReference type="EMBL" id="CP015090">
    <property type="protein sequence ID" value="APZ50589.1"/>
    <property type="molecule type" value="Genomic_DNA"/>
</dbReference>
<dbReference type="Pfam" id="PF12911">
    <property type="entry name" value="OppC_N"/>
    <property type="match status" value="1"/>
</dbReference>
<protein>
    <submittedName>
        <fullName evidence="11">Peptide/nickel transport system permease protein</fullName>
    </submittedName>
</protein>
<keyword evidence="6" id="KW-0653">Protein transport</keyword>
<keyword evidence="2 9" id="KW-0813">Transport</keyword>
<dbReference type="PANTHER" id="PTHR43386:SF1">
    <property type="entry name" value="D,D-DIPEPTIDE TRANSPORT SYSTEM PERMEASE PROTEIN DDPC-RELATED"/>
    <property type="match status" value="1"/>
</dbReference>
<accession>A0A1P8UMG0</accession>
<dbReference type="PANTHER" id="PTHR43386">
    <property type="entry name" value="OLIGOPEPTIDE TRANSPORT SYSTEM PERMEASE PROTEIN APPC"/>
    <property type="match status" value="1"/>
</dbReference>
<organism evidence="11 12">
    <name type="scientific">Salipiger abyssi</name>
    <dbReference type="NCBI Taxonomy" id="1250539"/>
    <lineage>
        <taxon>Bacteria</taxon>
        <taxon>Pseudomonadati</taxon>
        <taxon>Pseudomonadota</taxon>
        <taxon>Alphaproteobacteria</taxon>
        <taxon>Rhodobacterales</taxon>
        <taxon>Roseobacteraceae</taxon>
        <taxon>Salipiger</taxon>
    </lineage>
</organism>
<comment type="subcellular location">
    <subcellularLocation>
        <location evidence="1 9">Cell membrane</location>
        <topology evidence="1 9">Multi-pass membrane protein</topology>
    </subcellularLocation>
</comment>
<reference evidence="11 12" key="1">
    <citation type="submission" date="2016-04" db="EMBL/GenBank/DDBJ databases">
        <title>Deep-sea bacteria in the southern Pacific.</title>
        <authorList>
            <person name="Tang K."/>
        </authorList>
    </citation>
    <scope>NUCLEOTIDE SEQUENCE [LARGE SCALE GENOMIC DNA]</scope>
    <source>
        <strain evidence="11 12">JLT2014</strain>
        <plasmid evidence="12">ppaby2</plasmid>
    </source>
</reference>
<dbReference type="AlphaFoldDB" id="A0A1P8UMG0"/>
<dbReference type="Pfam" id="PF00528">
    <property type="entry name" value="BPD_transp_1"/>
    <property type="match status" value="1"/>
</dbReference>
<dbReference type="SUPFAM" id="SSF161098">
    <property type="entry name" value="MetI-like"/>
    <property type="match status" value="1"/>
</dbReference>
<dbReference type="GO" id="GO:0055085">
    <property type="term" value="P:transmembrane transport"/>
    <property type="evidence" value="ECO:0007669"/>
    <property type="project" value="InterPro"/>
</dbReference>
<dbReference type="CDD" id="cd06261">
    <property type="entry name" value="TM_PBP2"/>
    <property type="match status" value="1"/>
</dbReference>
<dbReference type="GO" id="GO:0015031">
    <property type="term" value="P:protein transport"/>
    <property type="evidence" value="ECO:0007669"/>
    <property type="project" value="UniProtKB-KW"/>
</dbReference>
<dbReference type="GO" id="GO:0015833">
    <property type="term" value="P:peptide transport"/>
    <property type="evidence" value="ECO:0007669"/>
    <property type="project" value="UniProtKB-KW"/>
</dbReference>
<evidence type="ECO:0000256" key="6">
    <source>
        <dbReference type="ARBA" id="ARBA00022927"/>
    </source>
</evidence>
<dbReference type="InterPro" id="IPR050366">
    <property type="entry name" value="BP-dependent_transpt_permease"/>
</dbReference>
<evidence type="ECO:0000256" key="1">
    <source>
        <dbReference type="ARBA" id="ARBA00004651"/>
    </source>
</evidence>
<keyword evidence="7 9" id="KW-1133">Transmembrane helix</keyword>
<keyword evidence="3" id="KW-1003">Cell membrane</keyword>
<keyword evidence="5" id="KW-0571">Peptide transport</keyword>
<name>A0A1P8UMG0_9RHOB</name>
<evidence type="ECO:0000256" key="3">
    <source>
        <dbReference type="ARBA" id="ARBA00022475"/>
    </source>
</evidence>
<dbReference type="RefSeq" id="WP_076694384.1">
    <property type="nucleotide sequence ID" value="NZ_CP015090.1"/>
</dbReference>
<proteinExistence type="inferred from homology"/>
<feature type="transmembrane region" description="Helical" evidence="9">
    <location>
        <begin position="198"/>
        <end position="221"/>
    </location>
</feature>
<gene>
    <name evidence="11" type="ORF">Ga0080574_TMP255</name>
</gene>
<evidence type="ECO:0000259" key="10">
    <source>
        <dbReference type="PROSITE" id="PS50928"/>
    </source>
</evidence>
<keyword evidence="12" id="KW-1185">Reference proteome</keyword>
<dbReference type="PROSITE" id="PS50928">
    <property type="entry name" value="ABC_TM1"/>
    <property type="match status" value="1"/>
</dbReference>
<dbReference type="Gene3D" id="1.10.3720.10">
    <property type="entry name" value="MetI-like"/>
    <property type="match status" value="1"/>
</dbReference>
<geneLocation type="plasmid" evidence="12">
    <name>ppaby2</name>
</geneLocation>
<evidence type="ECO:0000256" key="5">
    <source>
        <dbReference type="ARBA" id="ARBA00022856"/>
    </source>
</evidence>
<dbReference type="KEGG" id="paby:Ga0080574_TMP255"/>
<dbReference type="InterPro" id="IPR035906">
    <property type="entry name" value="MetI-like_sf"/>
</dbReference>
<keyword evidence="4 9" id="KW-0812">Transmembrane</keyword>
<evidence type="ECO:0000313" key="11">
    <source>
        <dbReference type="EMBL" id="APZ50589.1"/>
    </source>
</evidence>
<evidence type="ECO:0000256" key="8">
    <source>
        <dbReference type="ARBA" id="ARBA00023136"/>
    </source>
</evidence>
<keyword evidence="8 9" id="KW-0472">Membrane</keyword>
<evidence type="ECO:0000256" key="2">
    <source>
        <dbReference type="ARBA" id="ARBA00022448"/>
    </source>
</evidence>
<evidence type="ECO:0000313" key="12">
    <source>
        <dbReference type="Proteomes" id="UP000187059"/>
    </source>
</evidence>
<evidence type="ECO:0000256" key="9">
    <source>
        <dbReference type="RuleBase" id="RU363032"/>
    </source>
</evidence>
<dbReference type="InterPro" id="IPR000515">
    <property type="entry name" value="MetI-like"/>
</dbReference>
<dbReference type="GO" id="GO:0005886">
    <property type="term" value="C:plasma membrane"/>
    <property type="evidence" value="ECO:0007669"/>
    <property type="project" value="UniProtKB-SubCell"/>
</dbReference>
<sequence length="279" mass="29582">MKPPSQIRRFLRHPSGAVGLALLLFFVALALAAPYLFPQGPYKMVARPMLWPGQNPDLLLGTDSLGRDLLVSVVYGARVSLLVGLSAALASAIVGAAVGLVSGYFGGWIGDMLMRITDAFQTLPSFLAAILIVGLIGPSIGTIVTSIALVSWPMVARLVRAEVLRIKTLDFVQACRIMGMPDWRIMLAEILPNSLGPIIVATSLLVANAIIIESGLSFLGLGDPNMMSWGGVIGNGRSALRMAWYITMIPAGAVVLTVLALNLIGDALNDVLNPRLRKG</sequence>
<feature type="domain" description="ABC transmembrane type-1" evidence="10">
    <location>
        <begin position="77"/>
        <end position="265"/>
    </location>
</feature>
<feature type="transmembrane region" description="Helical" evidence="9">
    <location>
        <begin position="126"/>
        <end position="150"/>
    </location>
</feature>
<feature type="transmembrane region" description="Helical" evidence="9">
    <location>
        <begin position="242"/>
        <end position="264"/>
    </location>
</feature>
<comment type="similarity">
    <text evidence="9">Belongs to the binding-protein-dependent transport system permease family.</text>
</comment>
<keyword evidence="11" id="KW-0614">Plasmid</keyword>